<name>A0A848GQ89_9BACT</name>
<accession>A0A848GQ89</accession>
<organism evidence="1 2">
    <name type="scientific">Chitinophaga fulva</name>
    <dbReference type="NCBI Taxonomy" id="2728842"/>
    <lineage>
        <taxon>Bacteria</taxon>
        <taxon>Pseudomonadati</taxon>
        <taxon>Bacteroidota</taxon>
        <taxon>Chitinophagia</taxon>
        <taxon>Chitinophagales</taxon>
        <taxon>Chitinophagaceae</taxon>
        <taxon>Chitinophaga</taxon>
    </lineage>
</organism>
<gene>
    <name evidence="1" type="ORF">HHL17_23210</name>
</gene>
<reference evidence="1 2" key="1">
    <citation type="submission" date="2020-04" db="EMBL/GenBank/DDBJ databases">
        <title>Chitinophaga sp. G-6-1-13 sp. nov., isolated from soil.</title>
        <authorList>
            <person name="Dahal R.H."/>
            <person name="Chaudhary D.K."/>
        </authorList>
    </citation>
    <scope>NUCLEOTIDE SEQUENCE [LARGE SCALE GENOMIC DNA]</scope>
    <source>
        <strain evidence="1 2">G-6-1-13</strain>
    </source>
</reference>
<keyword evidence="2" id="KW-1185">Reference proteome</keyword>
<dbReference type="EMBL" id="JABBGC010000002">
    <property type="protein sequence ID" value="NML40127.1"/>
    <property type="molecule type" value="Genomic_DNA"/>
</dbReference>
<dbReference type="Proteomes" id="UP000583266">
    <property type="component" value="Unassembled WGS sequence"/>
</dbReference>
<dbReference type="AlphaFoldDB" id="A0A848GQ89"/>
<proteinExistence type="predicted"/>
<evidence type="ECO:0000313" key="2">
    <source>
        <dbReference type="Proteomes" id="UP000583266"/>
    </source>
</evidence>
<sequence>MHKQPLVTLVSLFVFIMMPFVGKAQMDSLGYRNYLRAVISTPHMPLAIEDYGGPTELTIVCTISKGVRTVRYFPGDTPDSIRLCLRGPEKVIMTTDWEKIFPSLSAKGDFSVVVPVILRIVQHKVVTSRQEQMSLDRLFNFADKVALPYRVCDPVFMNFHRKDYSETGDVFRL</sequence>
<protein>
    <submittedName>
        <fullName evidence="1">Uncharacterized protein</fullName>
    </submittedName>
</protein>
<comment type="caution">
    <text evidence="1">The sequence shown here is derived from an EMBL/GenBank/DDBJ whole genome shotgun (WGS) entry which is preliminary data.</text>
</comment>
<evidence type="ECO:0000313" key="1">
    <source>
        <dbReference type="EMBL" id="NML40127.1"/>
    </source>
</evidence>
<dbReference type="RefSeq" id="WP_169227160.1">
    <property type="nucleotide sequence ID" value="NZ_JABBGC010000002.1"/>
</dbReference>